<dbReference type="Pfam" id="PF17954">
    <property type="entry name" value="Pirin_C_2"/>
    <property type="match status" value="1"/>
</dbReference>
<dbReference type="PANTHER" id="PTHR43212">
    <property type="entry name" value="QUERCETIN 2,3-DIOXYGENASE"/>
    <property type="match status" value="1"/>
</dbReference>
<gene>
    <name evidence="5" type="ORF">JR347_12705</name>
</gene>
<dbReference type="CDD" id="cd02910">
    <property type="entry name" value="cupin_Yhhw_N"/>
    <property type="match status" value="1"/>
</dbReference>
<dbReference type="InterPro" id="IPR003829">
    <property type="entry name" value="Pirin_N_dom"/>
</dbReference>
<dbReference type="Gene3D" id="2.60.120.10">
    <property type="entry name" value="Jelly Rolls"/>
    <property type="match status" value="2"/>
</dbReference>
<sequence length="289" mass="32609">MNRKNFISKALLGTATAVVGSSILKAEDQSSKKELLKPVGFNHLPNKEERTMKTVLHKAETRGHANHGWLDSHHTFSFANYYNPERVHFGVLRVLNDDIVAPSRGFGTHPHDNMEIVSIPLSGDLKHKDSMGNEAIIREGDVQVMSAGTGIFHSEFNANDDKEVRFLQIWVFPNKKNVEPRYDQISIRDVEKKNEFYQVLSPNKDDQGVWVHQDAWFNLGKFDKGVETEYCLNKADNGVYAFILEGEVEINGQKLTKRDGLGISETDKLSVKATSDNARVLLMEVPMTL</sequence>
<dbReference type="InterPro" id="IPR014710">
    <property type="entry name" value="RmlC-like_jellyroll"/>
</dbReference>
<dbReference type="InterPro" id="IPR011051">
    <property type="entry name" value="RmlC_Cupin_sf"/>
</dbReference>
<evidence type="ECO:0000256" key="1">
    <source>
        <dbReference type="ARBA" id="ARBA00008416"/>
    </source>
</evidence>
<dbReference type="InterPro" id="IPR041602">
    <property type="entry name" value="Quercetinase_C"/>
</dbReference>
<reference evidence="5" key="1">
    <citation type="submission" date="2021-02" db="EMBL/GenBank/DDBJ databases">
        <title>Fulvivirga sp. S481 isolated from sea water.</title>
        <authorList>
            <person name="Bae S.S."/>
            <person name="Baek K."/>
        </authorList>
    </citation>
    <scope>NUCLEOTIDE SEQUENCE</scope>
    <source>
        <strain evidence="5">S481</strain>
    </source>
</reference>
<keyword evidence="6" id="KW-1185">Reference proteome</keyword>
<proteinExistence type="inferred from homology"/>
<evidence type="ECO:0000313" key="6">
    <source>
        <dbReference type="Proteomes" id="UP000662783"/>
    </source>
</evidence>
<protein>
    <submittedName>
        <fullName evidence="5">Pirin family protein</fullName>
    </submittedName>
</protein>
<feature type="domain" description="Quercetin 2,3-dioxygenase C-terminal cupin" evidence="4">
    <location>
        <begin position="199"/>
        <end position="285"/>
    </location>
</feature>
<dbReference type="EMBL" id="CP070608">
    <property type="protein sequence ID" value="QSE96457.1"/>
    <property type="molecule type" value="Genomic_DNA"/>
</dbReference>
<dbReference type="Pfam" id="PF02678">
    <property type="entry name" value="Pirin"/>
    <property type="match status" value="1"/>
</dbReference>
<dbReference type="SUPFAM" id="SSF51182">
    <property type="entry name" value="RmlC-like cupins"/>
    <property type="match status" value="1"/>
</dbReference>
<comment type="similarity">
    <text evidence="1 2">Belongs to the pirin family.</text>
</comment>
<accession>A0A974WG13</accession>
<evidence type="ECO:0000259" key="3">
    <source>
        <dbReference type="Pfam" id="PF02678"/>
    </source>
</evidence>
<evidence type="ECO:0000313" key="5">
    <source>
        <dbReference type="EMBL" id="QSE96457.1"/>
    </source>
</evidence>
<evidence type="ECO:0000259" key="4">
    <source>
        <dbReference type="Pfam" id="PF17954"/>
    </source>
</evidence>
<dbReference type="InterPro" id="IPR012093">
    <property type="entry name" value="Pirin"/>
</dbReference>
<dbReference type="Proteomes" id="UP000662783">
    <property type="component" value="Chromosome"/>
</dbReference>
<feature type="domain" description="Pirin N-terminal" evidence="3">
    <location>
        <begin position="61"/>
        <end position="171"/>
    </location>
</feature>
<organism evidence="5 6">
    <name type="scientific">Fulvivirga lutea</name>
    <dbReference type="NCBI Taxonomy" id="2810512"/>
    <lineage>
        <taxon>Bacteria</taxon>
        <taxon>Pseudomonadati</taxon>
        <taxon>Bacteroidota</taxon>
        <taxon>Cytophagia</taxon>
        <taxon>Cytophagales</taxon>
        <taxon>Fulvivirgaceae</taxon>
        <taxon>Fulvivirga</taxon>
    </lineage>
</organism>
<name>A0A974WG13_9BACT</name>
<dbReference type="KEGG" id="fuv:JR347_12705"/>
<evidence type="ECO:0000256" key="2">
    <source>
        <dbReference type="RuleBase" id="RU003457"/>
    </source>
</evidence>
<dbReference type="AlphaFoldDB" id="A0A974WG13"/>
<dbReference type="PANTHER" id="PTHR43212:SF3">
    <property type="entry name" value="QUERCETIN 2,3-DIOXYGENASE"/>
    <property type="match status" value="1"/>
</dbReference>